<keyword evidence="2" id="KW-1185">Reference proteome</keyword>
<dbReference type="InterPro" id="IPR029024">
    <property type="entry name" value="TerB-like"/>
</dbReference>
<dbReference type="SUPFAM" id="SSF158682">
    <property type="entry name" value="TerB-like"/>
    <property type="match status" value="1"/>
</dbReference>
<name>A0A2T4TWP5_9BACT</name>
<dbReference type="AlphaFoldDB" id="A0A2T4TWP5"/>
<protein>
    <submittedName>
        <fullName evidence="1">Uncharacterized protein</fullName>
    </submittedName>
</protein>
<proteinExistence type="predicted"/>
<sequence>MTLQEPESLRDRGRDLEDEFFHREDQRLIERLNELKVAETTREALAKATGITKPAVLDRLMALGIRAETVTALLIVPLVEVAWADGTLDAKERRAILDRAGDSGVARGSTEYALLEAWLDRRPDPKLLTAWTYLVQGMCEHLGPDGAARLKAGLLERARTVASASGGVFGIGSKVSNAEAAVLAQLEAAFAPAPGS</sequence>
<dbReference type="EMBL" id="NVQC01000023">
    <property type="protein sequence ID" value="PTL35538.1"/>
    <property type="molecule type" value="Genomic_DNA"/>
</dbReference>
<reference evidence="1 2" key="1">
    <citation type="submission" date="2017-09" db="EMBL/GenBank/DDBJ databases">
        <title>Bloom of a denitrifying methanotroph, Candidatus Methylomirabilis limnetica, in a deep stratified lake.</title>
        <authorList>
            <person name="Graf J.S."/>
            <person name="Marchant H.K."/>
            <person name="Tienken D."/>
            <person name="Hach P.F."/>
            <person name="Brand A."/>
            <person name="Schubert C.J."/>
            <person name="Kuypers M.M."/>
            <person name="Milucka J."/>
        </authorList>
    </citation>
    <scope>NUCLEOTIDE SEQUENCE [LARGE SCALE GENOMIC DNA]</scope>
    <source>
        <strain evidence="1 2">Zug</strain>
    </source>
</reference>
<evidence type="ECO:0000313" key="2">
    <source>
        <dbReference type="Proteomes" id="UP000241436"/>
    </source>
</evidence>
<reference evidence="2" key="2">
    <citation type="journal article" date="2018" name="Environ. Microbiol.">
        <title>Bloom of a denitrifying methanotroph, 'Candidatus Methylomirabilis limnetica', in a deep stratified lake.</title>
        <authorList>
            <person name="Graf J.S."/>
            <person name="Mayr M.J."/>
            <person name="Marchant H.K."/>
            <person name="Tienken D."/>
            <person name="Hach P.F."/>
            <person name="Brand A."/>
            <person name="Schubert C.J."/>
            <person name="Kuypers M.M."/>
            <person name="Milucka J."/>
        </authorList>
    </citation>
    <scope>NUCLEOTIDE SEQUENCE [LARGE SCALE GENOMIC DNA]</scope>
    <source>
        <strain evidence="2">Zug</strain>
    </source>
</reference>
<dbReference type="RefSeq" id="WP_107563067.1">
    <property type="nucleotide sequence ID" value="NZ_NVQC01000023.1"/>
</dbReference>
<dbReference type="Proteomes" id="UP000241436">
    <property type="component" value="Unassembled WGS sequence"/>
</dbReference>
<organism evidence="1 2">
    <name type="scientific">Candidatus Methylomirabilis limnetica</name>
    <dbReference type="NCBI Taxonomy" id="2033718"/>
    <lineage>
        <taxon>Bacteria</taxon>
        <taxon>Candidatus Methylomirabilota</taxon>
        <taxon>Candidatus Methylomirabilia</taxon>
        <taxon>Candidatus Methylomirabilales</taxon>
        <taxon>Candidatus Methylomirabilaceae</taxon>
        <taxon>Candidatus Methylomirabilis</taxon>
    </lineage>
</organism>
<dbReference type="OrthoDB" id="5525958at2"/>
<gene>
    <name evidence="1" type="ORF">CLG94_09725</name>
</gene>
<comment type="caution">
    <text evidence="1">The sequence shown here is derived from an EMBL/GenBank/DDBJ whole genome shotgun (WGS) entry which is preliminary data.</text>
</comment>
<accession>A0A2T4TWP5</accession>
<evidence type="ECO:0000313" key="1">
    <source>
        <dbReference type="EMBL" id="PTL35538.1"/>
    </source>
</evidence>